<protein>
    <submittedName>
        <fullName evidence="3">Uncharacterized protein</fullName>
    </submittedName>
</protein>
<dbReference type="EMBL" id="JAAOAO010000993">
    <property type="protein sequence ID" value="KAF5529505.1"/>
    <property type="molecule type" value="Genomic_DNA"/>
</dbReference>
<proteinExistence type="predicted"/>
<accession>A0A8H5I574</accession>
<reference evidence="3 4" key="1">
    <citation type="submission" date="2020-05" db="EMBL/GenBank/DDBJ databases">
        <title>Identification and distribution of gene clusters putatively required for synthesis of sphingolipid metabolism inhibitors in phylogenetically diverse species of the filamentous fungus Fusarium.</title>
        <authorList>
            <person name="Kim H.-S."/>
            <person name="Busman M."/>
            <person name="Brown D.W."/>
            <person name="Divon H."/>
            <person name="Uhlig S."/>
            <person name="Proctor R.H."/>
        </authorList>
    </citation>
    <scope>NUCLEOTIDE SEQUENCE [LARGE SCALE GENOMIC DNA]</scope>
    <source>
        <strain evidence="3 4">NRRL 25196</strain>
    </source>
</reference>
<evidence type="ECO:0000256" key="2">
    <source>
        <dbReference type="SAM" id="MobiDB-lite"/>
    </source>
</evidence>
<organism evidence="3 4">
    <name type="scientific">Fusarium napiforme</name>
    <dbReference type="NCBI Taxonomy" id="42672"/>
    <lineage>
        <taxon>Eukaryota</taxon>
        <taxon>Fungi</taxon>
        <taxon>Dikarya</taxon>
        <taxon>Ascomycota</taxon>
        <taxon>Pezizomycotina</taxon>
        <taxon>Sordariomycetes</taxon>
        <taxon>Hypocreomycetidae</taxon>
        <taxon>Hypocreales</taxon>
        <taxon>Nectriaceae</taxon>
        <taxon>Fusarium</taxon>
        <taxon>Fusarium fujikuroi species complex</taxon>
    </lineage>
</organism>
<keyword evidence="4" id="KW-1185">Reference proteome</keyword>
<sequence length="323" mass="33704">MPPMNQDLVPTNSEENPLIKASLYGAISAMTEQIRKVADDGYALGAEVGRAQAQNEAEARERDINREAEATLQRVTQDLEECIQQAVQASDERVAAATQTATTAQDTIRELNERLESVGTTRDAEAIDRAIVHARDEIQGAVATLAGIAANVGIDATKLSLLSIAGRMKTTYDALGNVVNGEQAVADGVTQNPAEAIEDATQGSDVGDQSVAESQDGGDSEDGHAVADGGGNESIPCGPSDVPNDGANGESTGNSVAPVRAVRDVNNESTGEQSVEGIRVRRPAQTAARIQGRGEAQMAVVHKRQAEDQGGRPGGSTRVRQGN</sequence>
<evidence type="ECO:0000313" key="3">
    <source>
        <dbReference type="EMBL" id="KAF5529505.1"/>
    </source>
</evidence>
<feature type="region of interest" description="Disordered" evidence="2">
    <location>
        <begin position="200"/>
        <end position="323"/>
    </location>
</feature>
<feature type="coiled-coil region" evidence="1">
    <location>
        <begin position="50"/>
        <end position="114"/>
    </location>
</feature>
<dbReference type="AlphaFoldDB" id="A0A8H5I574"/>
<comment type="caution">
    <text evidence="3">The sequence shown here is derived from an EMBL/GenBank/DDBJ whole genome shotgun (WGS) entry which is preliminary data.</text>
</comment>
<evidence type="ECO:0000256" key="1">
    <source>
        <dbReference type="SAM" id="Coils"/>
    </source>
</evidence>
<gene>
    <name evidence="3" type="ORF">FNAPI_13854</name>
</gene>
<dbReference type="Proteomes" id="UP000574317">
    <property type="component" value="Unassembled WGS sequence"/>
</dbReference>
<keyword evidence="1" id="KW-0175">Coiled coil</keyword>
<name>A0A8H5I574_9HYPO</name>
<evidence type="ECO:0000313" key="4">
    <source>
        <dbReference type="Proteomes" id="UP000574317"/>
    </source>
</evidence>